<dbReference type="PATRIC" id="fig|33935.3.peg.4134"/>
<dbReference type="Proteomes" id="UP000037977">
    <property type="component" value="Unassembled WGS sequence"/>
</dbReference>
<name>A0A0N0CVT1_9BACI</name>
<accession>A0A0N0CVT1</accession>
<feature type="active site" description="Phosphoserine intermediate" evidence="2">
    <location>
        <position position="85"/>
    </location>
</feature>
<evidence type="ECO:0000313" key="5">
    <source>
        <dbReference type="EMBL" id="KOY82181.1"/>
    </source>
</evidence>
<dbReference type="Gene3D" id="1.10.60.40">
    <property type="match status" value="1"/>
</dbReference>
<proteinExistence type="inferred from homology"/>
<sequence length="560" mass="60306">MNYTKKWTSLFLASAVTLSAVSIPQQEVQAAEGEKPTNVIMLVMDGSSNNAVTLSRWYKGEDLAMDEILSGAVRTYSAESAITDSAPAATALATGHKSNDKYIGVLPSVVNSPGLTQIAQEDAFRPVANVLEGAKQQGKATGLIATSEIQHATPAGFSAHATNRSQYDDIAEQQVYQNIDVVLGGGLDSLIPGELSDETSAFKLGSVKNARKDGENLLNVLQQKNYHFVQTRDELLNTNASKIWGSFAPSDLAYDFDRTTTRPSEPTLAEMTNKAINTLKKDEDGFFLFVEGSKVDWAAHASDTIGMISDILSFDDAVKEAVDFAKEDGNTLVIAVTDHGNSGITMGNANTTSTYSSIPVSSYIDPLKKASMTIEGALSQLKEDRSNLVEVATLYGLDALTEDELATLQSAENLGNAMVKMLANRANIGFTTGGHTGDDVFLYSFGPTKVTGLVENTDLAHAMAQFMGFDLNTLTNDLYVPATKALTEKGFITKIDLADKENPVFVAQKADITVKIPVNKNTMSYEQASTNTAKTHIFDTINVYNGTEFYVSKKLLQAIN</sequence>
<dbReference type="SMART" id="SM00098">
    <property type="entry name" value="alkPPc"/>
    <property type="match status" value="1"/>
</dbReference>
<comment type="cofactor">
    <cofactor evidence="3">
        <name>Zn(2+)</name>
        <dbReference type="ChEBI" id="CHEBI:29105"/>
    </cofactor>
    <text evidence="3">Binds 2 Zn(2+) ions.</text>
</comment>
<dbReference type="STRING" id="33935.ADM90_11110"/>
<dbReference type="GO" id="GO:0004035">
    <property type="term" value="F:alkaline phosphatase activity"/>
    <property type="evidence" value="ECO:0007669"/>
    <property type="project" value="TreeGrafter"/>
</dbReference>
<feature type="binding site" evidence="3">
    <location>
        <position position="338"/>
    </location>
    <ligand>
        <name>Zn(2+)</name>
        <dbReference type="ChEBI" id="CHEBI:29105"/>
        <label>2</label>
    </ligand>
</feature>
<dbReference type="AlphaFoldDB" id="A0A0N0CVT1"/>
<feature type="binding site" evidence="3">
    <location>
        <position position="296"/>
    </location>
    <ligand>
        <name>Zn(2+)</name>
        <dbReference type="ChEBI" id="CHEBI:29105"/>
        <label>2</label>
    </ligand>
</feature>
<feature type="binding site" evidence="3">
    <location>
        <position position="435"/>
    </location>
    <ligand>
        <name>Zn(2+)</name>
        <dbReference type="ChEBI" id="CHEBI:29105"/>
        <label>2</label>
    </ligand>
</feature>
<evidence type="ECO:0000256" key="3">
    <source>
        <dbReference type="PIRSR" id="PIRSR601952-2"/>
    </source>
</evidence>
<feature type="binding site" evidence="3">
    <location>
        <position position="151"/>
    </location>
    <ligand>
        <name>Mg(2+)</name>
        <dbReference type="ChEBI" id="CHEBI:18420"/>
    </ligand>
</feature>
<feature type="binding site" evidence="3">
    <location>
        <position position="300"/>
    </location>
    <ligand>
        <name>Zn(2+)</name>
        <dbReference type="ChEBI" id="CHEBI:29105"/>
        <label>2</label>
    </ligand>
</feature>
<dbReference type="SUPFAM" id="SSF53649">
    <property type="entry name" value="Alkaline phosphatase-like"/>
    <property type="match status" value="1"/>
</dbReference>
<dbReference type="GO" id="GO:0046872">
    <property type="term" value="F:metal ion binding"/>
    <property type="evidence" value="ECO:0007669"/>
    <property type="project" value="UniProtKB-KW"/>
</dbReference>
<feature type="binding site" evidence="3">
    <location>
        <position position="339"/>
    </location>
    <ligand>
        <name>Zn(2+)</name>
        <dbReference type="ChEBI" id="CHEBI:29105"/>
        <label>2</label>
    </ligand>
</feature>
<dbReference type="CDD" id="cd16012">
    <property type="entry name" value="ALP"/>
    <property type="match status" value="1"/>
</dbReference>
<organism evidence="5 6">
    <name type="scientific">Lysinibacillus macroides</name>
    <dbReference type="NCBI Taxonomy" id="33935"/>
    <lineage>
        <taxon>Bacteria</taxon>
        <taxon>Bacillati</taxon>
        <taxon>Bacillota</taxon>
        <taxon>Bacilli</taxon>
        <taxon>Bacillales</taxon>
        <taxon>Bacillaceae</taxon>
        <taxon>Lysinibacillus</taxon>
    </lineage>
</organism>
<dbReference type="PRINTS" id="PR00113">
    <property type="entry name" value="ALKPHPHTASE"/>
</dbReference>
<dbReference type="PANTHER" id="PTHR11596">
    <property type="entry name" value="ALKALINE PHOSPHATASE"/>
    <property type="match status" value="1"/>
</dbReference>
<evidence type="ECO:0000256" key="1">
    <source>
        <dbReference type="ARBA" id="ARBA00022553"/>
    </source>
</evidence>
<gene>
    <name evidence="5" type="ORF">ADM90_11110</name>
</gene>
<reference evidence="5 6" key="1">
    <citation type="submission" date="2015-07" db="EMBL/GenBank/DDBJ databases">
        <title>Genome sequencing project for genomic taxonomy and phylogenomics of Bacillus-like bacteria.</title>
        <authorList>
            <person name="Liu B."/>
            <person name="Wang J."/>
            <person name="Zhu Y."/>
            <person name="Liu G."/>
            <person name="Chen Q."/>
            <person name="Chen Z."/>
            <person name="Che J."/>
            <person name="Ge C."/>
            <person name="Shi H."/>
            <person name="Pan Z."/>
            <person name="Liu X."/>
        </authorList>
    </citation>
    <scope>NUCLEOTIDE SEQUENCE [LARGE SCALE GENOMIC DNA]</scope>
    <source>
        <strain evidence="5 6">DSM 54</strain>
    </source>
</reference>
<feature type="binding site" evidence="3">
    <location>
        <position position="153"/>
    </location>
    <ligand>
        <name>Mg(2+)</name>
        <dbReference type="ChEBI" id="CHEBI:18420"/>
    </ligand>
</feature>
<keyword evidence="3" id="KW-0460">Magnesium</keyword>
<dbReference type="InterPro" id="IPR017850">
    <property type="entry name" value="Alkaline_phosphatase_core_sf"/>
</dbReference>
<dbReference type="Gene3D" id="3.40.720.10">
    <property type="entry name" value="Alkaline Phosphatase, subunit A"/>
    <property type="match status" value="1"/>
</dbReference>
<dbReference type="OrthoDB" id="9794455at2"/>
<protein>
    <submittedName>
        <fullName evidence="5">Alkaline phosphatase</fullName>
    </submittedName>
</protein>
<dbReference type="RefSeq" id="WP_053995081.1">
    <property type="nucleotide sequence ID" value="NZ_CP065643.1"/>
</dbReference>
<keyword evidence="1" id="KW-0597">Phosphoprotein</keyword>
<feature type="binding site" evidence="3">
    <location>
        <position position="45"/>
    </location>
    <ligand>
        <name>Zn(2+)</name>
        <dbReference type="ChEBI" id="CHEBI:29105"/>
        <label>2</label>
    </ligand>
</feature>
<evidence type="ECO:0000256" key="2">
    <source>
        <dbReference type="PIRSR" id="PIRSR601952-1"/>
    </source>
</evidence>
<dbReference type="EMBL" id="LGCI01000006">
    <property type="protein sequence ID" value="KOY82181.1"/>
    <property type="molecule type" value="Genomic_DNA"/>
</dbReference>
<feature type="binding site" evidence="3">
    <location>
        <position position="45"/>
    </location>
    <ligand>
        <name>Mg(2+)</name>
        <dbReference type="ChEBI" id="CHEBI:18420"/>
    </ligand>
</feature>
<keyword evidence="3" id="KW-0862">Zinc</keyword>
<dbReference type="Pfam" id="PF00245">
    <property type="entry name" value="Alk_phosphatase"/>
    <property type="match status" value="1"/>
</dbReference>
<dbReference type="PANTHER" id="PTHR11596:SF5">
    <property type="entry name" value="ALKALINE PHOSPHATASE"/>
    <property type="match status" value="1"/>
</dbReference>
<comment type="caution">
    <text evidence="5">The sequence shown here is derived from an EMBL/GenBank/DDBJ whole genome shotgun (WGS) entry which is preliminary data.</text>
</comment>
<keyword evidence="3" id="KW-0479">Metal-binding</keyword>
<keyword evidence="6" id="KW-1185">Reference proteome</keyword>
<evidence type="ECO:0000256" key="4">
    <source>
        <dbReference type="RuleBase" id="RU003946"/>
    </source>
</evidence>
<dbReference type="InterPro" id="IPR001952">
    <property type="entry name" value="Alkaline_phosphatase"/>
</dbReference>
<comment type="similarity">
    <text evidence="4">Belongs to the alkaline phosphatase family.</text>
</comment>
<evidence type="ECO:0000313" key="6">
    <source>
        <dbReference type="Proteomes" id="UP000037977"/>
    </source>
</evidence>
<comment type="cofactor">
    <cofactor evidence="3">
        <name>Mg(2+)</name>
        <dbReference type="ChEBI" id="CHEBI:18420"/>
    </cofactor>
    <text evidence="3">Binds 1 Mg(2+) ion.</text>
</comment>
<feature type="binding site" evidence="3">
    <location>
        <position position="291"/>
    </location>
    <ligand>
        <name>Mg(2+)</name>
        <dbReference type="ChEBI" id="CHEBI:18420"/>
    </ligand>
</feature>